<dbReference type="Proteomes" id="UP000198951">
    <property type="component" value="Unassembled WGS sequence"/>
</dbReference>
<accession>A0A1H4FU78</accession>
<feature type="region of interest" description="Disordered" evidence="1">
    <location>
        <begin position="1"/>
        <end position="20"/>
    </location>
</feature>
<dbReference type="InterPro" id="IPR009057">
    <property type="entry name" value="Homeodomain-like_sf"/>
</dbReference>
<sequence length="105" mass="12003">MAHLQLESYPNLSLKSGTSSTGIRTSFLLERVAHHQLVYPVTAPQLYKWRKEYEEFGQGSFPGNGNLKQTPEQERITELEIKLKDAELERDILKKAIGIFSKNGR</sequence>
<gene>
    <name evidence="2" type="ORF">SAMN05443667_11517</name>
</gene>
<evidence type="ECO:0000313" key="2">
    <source>
        <dbReference type="EMBL" id="SEB00909.1"/>
    </source>
</evidence>
<dbReference type="EMBL" id="FNRD01000015">
    <property type="protein sequence ID" value="SEB00909.1"/>
    <property type="molecule type" value="Genomic_DNA"/>
</dbReference>
<feature type="compositionally biased region" description="Polar residues" evidence="1">
    <location>
        <begin position="8"/>
        <end position="20"/>
    </location>
</feature>
<organism evidence="2 3">
    <name type="scientific">Flavobacterium gillisiae</name>
    <dbReference type="NCBI Taxonomy" id="150146"/>
    <lineage>
        <taxon>Bacteria</taxon>
        <taxon>Pseudomonadati</taxon>
        <taxon>Bacteroidota</taxon>
        <taxon>Flavobacteriia</taxon>
        <taxon>Flavobacteriales</taxon>
        <taxon>Flavobacteriaceae</taxon>
        <taxon>Flavobacterium</taxon>
    </lineage>
</organism>
<reference evidence="3" key="1">
    <citation type="submission" date="2016-10" db="EMBL/GenBank/DDBJ databases">
        <authorList>
            <person name="Varghese N."/>
            <person name="Submissions S."/>
        </authorList>
    </citation>
    <scope>NUCLEOTIDE SEQUENCE [LARGE SCALE GENOMIC DNA]</scope>
    <source>
        <strain evidence="3">DSM 22376</strain>
    </source>
</reference>
<dbReference type="AlphaFoldDB" id="A0A1H4FU78"/>
<dbReference type="SUPFAM" id="SSF46689">
    <property type="entry name" value="Homeodomain-like"/>
    <property type="match status" value="1"/>
</dbReference>
<protein>
    <recommendedName>
        <fullName evidence="4">Transposase</fullName>
    </recommendedName>
</protein>
<keyword evidence="3" id="KW-1185">Reference proteome</keyword>
<dbReference type="STRING" id="150146.SAMN05443667_11517"/>
<dbReference type="OrthoDB" id="884299at2"/>
<proteinExistence type="predicted"/>
<evidence type="ECO:0008006" key="4">
    <source>
        <dbReference type="Google" id="ProtNLM"/>
    </source>
</evidence>
<evidence type="ECO:0000313" key="3">
    <source>
        <dbReference type="Proteomes" id="UP000198951"/>
    </source>
</evidence>
<evidence type="ECO:0000256" key="1">
    <source>
        <dbReference type="SAM" id="MobiDB-lite"/>
    </source>
</evidence>
<name>A0A1H4FU78_9FLAO</name>
<dbReference type="RefSeq" id="WP_091093115.1">
    <property type="nucleotide sequence ID" value="NZ_FNRD01000015.1"/>
</dbReference>